<dbReference type="InterPro" id="IPR050696">
    <property type="entry name" value="FtsA/MreB"/>
</dbReference>
<dbReference type="Pfam" id="PF14450">
    <property type="entry name" value="FtsA"/>
    <property type="match status" value="1"/>
</dbReference>
<dbReference type="PANTHER" id="PTHR32432:SF4">
    <property type="entry name" value="CELL DIVISION PROTEIN FTSA"/>
    <property type="match status" value="1"/>
</dbReference>
<evidence type="ECO:0000259" key="7">
    <source>
        <dbReference type="SMART" id="SM00842"/>
    </source>
</evidence>
<dbReference type="HAMAP" id="MF_02033">
    <property type="entry name" value="FtsA"/>
    <property type="match status" value="1"/>
</dbReference>
<keyword evidence="2 5" id="KW-0132">Cell division</keyword>
<dbReference type="InterPro" id="IPR020823">
    <property type="entry name" value="Cell_div_FtsA"/>
</dbReference>
<comment type="subcellular location">
    <subcellularLocation>
        <location evidence="5">Cell membrane</location>
        <topology evidence="5">Peripheral membrane protein</topology>
        <orientation evidence="5">Cytoplasmic side</orientation>
    </subcellularLocation>
    <text evidence="5">Localizes to the Z ring in an FtsZ-dependent manner. Targeted to the membrane through a conserved C-terminal amphipathic helix.</text>
</comment>
<dbReference type="PANTHER" id="PTHR32432">
    <property type="entry name" value="CELL DIVISION PROTEIN FTSA-RELATED"/>
    <property type="match status" value="1"/>
</dbReference>
<evidence type="ECO:0000256" key="5">
    <source>
        <dbReference type="HAMAP-Rule" id="MF_02033"/>
    </source>
</evidence>
<name>A0A1H4RHI6_9BACT</name>
<dbReference type="Gene3D" id="3.30.1490.110">
    <property type="match status" value="1"/>
</dbReference>
<evidence type="ECO:0000256" key="2">
    <source>
        <dbReference type="ARBA" id="ARBA00022618"/>
    </source>
</evidence>
<gene>
    <name evidence="5" type="primary">ftsA</name>
    <name evidence="8" type="ORF">SAMN05443244_3158</name>
</gene>
<dbReference type="GO" id="GO:0032153">
    <property type="term" value="C:cell division site"/>
    <property type="evidence" value="ECO:0007669"/>
    <property type="project" value="UniProtKB-UniRule"/>
</dbReference>
<evidence type="ECO:0000313" key="9">
    <source>
        <dbReference type="Proteomes" id="UP000182409"/>
    </source>
</evidence>
<dbReference type="InterPro" id="IPR003494">
    <property type="entry name" value="SHS2_FtsA"/>
</dbReference>
<keyword evidence="3 5" id="KW-0472">Membrane</keyword>
<comment type="subunit">
    <text evidence="5">Self-interacts. Interacts with FtsZ.</text>
</comment>
<evidence type="ECO:0000313" key="8">
    <source>
        <dbReference type="EMBL" id="SEC31372.1"/>
    </source>
</evidence>
<accession>A0A1H4RHI6</accession>
<evidence type="ECO:0000256" key="1">
    <source>
        <dbReference type="ARBA" id="ARBA00022475"/>
    </source>
</evidence>
<evidence type="ECO:0000256" key="3">
    <source>
        <dbReference type="ARBA" id="ARBA00023136"/>
    </source>
</evidence>
<dbReference type="InterPro" id="IPR043129">
    <property type="entry name" value="ATPase_NBD"/>
</dbReference>
<keyword evidence="4 5" id="KW-0131">Cell cycle</keyword>
<dbReference type="GO" id="GO:0043093">
    <property type="term" value="P:FtsZ-dependent cytokinesis"/>
    <property type="evidence" value="ECO:0007669"/>
    <property type="project" value="UniProtKB-UniRule"/>
</dbReference>
<dbReference type="GO" id="GO:0009898">
    <property type="term" value="C:cytoplasmic side of plasma membrane"/>
    <property type="evidence" value="ECO:0007669"/>
    <property type="project" value="UniProtKB-UniRule"/>
</dbReference>
<proteinExistence type="inferred from homology"/>
<feature type="domain" description="SHS2" evidence="7">
    <location>
        <begin position="24"/>
        <end position="211"/>
    </location>
</feature>
<dbReference type="SUPFAM" id="SSF53067">
    <property type="entry name" value="Actin-like ATPase domain"/>
    <property type="match status" value="2"/>
</dbReference>
<sequence length="424" mass="44847">MGPSTPVIMHPRDPAVKEKNDNLITVLDAGSSKSCVLVAELQDGVLRYRGHGIEKSKGMRKGLIAELGPAADAINRAALTAERMTKMGIETAVVGVGGTHVRGINSRGGISMGSRMREITREEVRAAVDRARSVALPADREILHLLPQEFILDDQPGIHDPIGMVGTKLEVNLHLSTCSGGVAQSVVTCANRAGLEVVDTVYEGLASAESVLSADERELGVCIADIGASTTELVVFFEGSVAHTAVLPIGGDHFTNDLAVGLHVSTEEAEHLKLTYGNCVVTSVPSLNEIEVGGNLATGGSTAPRLVRQRFLAEILEPRARELFTMLRDNLRQGGVLEALGTGAVLTGGGAKLPGLLDVAESLLRTPARVGSPVPLSRMPAELAHPEFATAIGMLLYTHRTQVRRASEEMGLKQKLKSIFAGSF</sequence>
<dbReference type="Pfam" id="PF02491">
    <property type="entry name" value="SHS2_FTSA"/>
    <property type="match status" value="1"/>
</dbReference>
<dbReference type="PIRSF" id="PIRSF003101">
    <property type="entry name" value="FtsA"/>
    <property type="match status" value="1"/>
</dbReference>
<dbReference type="AlphaFoldDB" id="A0A1H4RHI6"/>
<dbReference type="Proteomes" id="UP000182409">
    <property type="component" value="Unassembled WGS sequence"/>
</dbReference>
<dbReference type="CDD" id="cd24048">
    <property type="entry name" value="ASKHA_NBD_FtsA"/>
    <property type="match status" value="1"/>
</dbReference>
<evidence type="ECO:0000256" key="6">
    <source>
        <dbReference type="PIRNR" id="PIRNR003101"/>
    </source>
</evidence>
<evidence type="ECO:0000256" key="4">
    <source>
        <dbReference type="ARBA" id="ARBA00023306"/>
    </source>
</evidence>
<protein>
    <recommendedName>
        <fullName evidence="5 6">Cell division protein FtsA</fullName>
    </recommendedName>
</protein>
<keyword evidence="1 5" id="KW-1003">Cell membrane</keyword>
<comment type="function">
    <text evidence="5 6">Cell division protein that is involved in the assembly of the Z ring. May serve as a membrane anchor for the Z ring.</text>
</comment>
<dbReference type="NCBIfam" id="TIGR01174">
    <property type="entry name" value="ftsA"/>
    <property type="match status" value="1"/>
</dbReference>
<organism evidence="8 9">
    <name type="scientific">Terriglobus roseus</name>
    <dbReference type="NCBI Taxonomy" id="392734"/>
    <lineage>
        <taxon>Bacteria</taxon>
        <taxon>Pseudomonadati</taxon>
        <taxon>Acidobacteriota</taxon>
        <taxon>Terriglobia</taxon>
        <taxon>Terriglobales</taxon>
        <taxon>Acidobacteriaceae</taxon>
        <taxon>Terriglobus</taxon>
    </lineage>
</organism>
<reference evidence="8 9" key="1">
    <citation type="submission" date="2016-10" db="EMBL/GenBank/DDBJ databases">
        <authorList>
            <person name="de Groot N.N."/>
        </authorList>
    </citation>
    <scope>NUCLEOTIDE SEQUENCE [LARGE SCALE GENOMIC DNA]</scope>
    <source>
        <strain evidence="8 9">AB35.6</strain>
    </source>
</reference>
<dbReference type="EMBL" id="FNSD01000001">
    <property type="protein sequence ID" value="SEC31372.1"/>
    <property type="molecule type" value="Genomic_DNA"/>
</dbReference>
<dbReference type="SMART" id="SM00842">
    <property type="entry name" value="FtsA"/>
    <property type="match status" value="1"/>
</dbReference>
<dbReference type="Gene3D" id="3.30.420.40">
    <property type="match status" value="2"/>
</dbReference>
<comment type="similarity">
    <text evidence="5 6">Belongs to the FtsA/MreB family.</text>
</comment>